<evidence type="ECO:0000313" key="1">
    <source>
        <dbReference type="EMBL" id="OKH94077.1"/>
    </source>
</evidence>
<evidence type="ECO:0000313" key="2">
    <source>
        <dbReference type="Proteomes" id="UP000186455"/>
    </source>
</evidence>
<dbReference type="AlphaFoldDB" id="A0A1Q4V8F4"/>
<dbReference type="EMBL" id="LFBV01000003">
    <property type="protein sequence ID" value="OKH94077.1"/>
    <property type="molecule type" value="Genomic_DNA"/>
</dbReference>
<dbReference type="RefSeq" id="WP_073788593.1">
    <property type="nucleotide sequence ID" value="NZ_LFBV01000003.1"/>
</dbReference>
<comment type="caution">
    <text evidence="1">The sequence shown here is derived from an EMBL/GenBank/DDBJ whole genome shotgun (WGS) entry which is preliminary data.</text>
</comment>
<sequence length="264" mass="28050">MSTGAPLLSVVALAVATEEDPRYHDPRRSRDTEDMAGLFGGWDTAREDEGDGLLAAYLASVAQYSGAPPSELRMLTAPPDGEDIARTALSRLGPPPGPQPFVLVQASADRDMLSAALPRLVHESRWPVTEDLGLTHLGDLGGTAVVGLVSWWADARSGATALVVDQPLFALAGTLPPRLTAVALRFGDGDGPLHVLDQGEGRPPPAADRSFHGPGACGGWPELHHALHHDELRPDDRILVRCGAEEQRSWVLLRRTASALGEGR</sequence>
<reference evidence="1 2" key="1">
    <citation type="submission" date="2015-06" db="EMBL/GenBank/DDBJ databases">
        <title>Cloning and characterization of the uncialamcin biosynthetic gene cluster.</title>
        <authorList>
            <person name="Yan X."/>
            <person name="Huang T."/>
            <person name="Ge H."/>
            <person name="Shen B."/>
        </authorList>
    </citation>
    <scope>NUCLEOTIDE SEQUENCE [LARGE SCALE GENOMIC DNA]</scope>
    <source>
        <strain evidence="1 2">DCA2648</strain>
    </source>
</reference>
<accession>A0A1Q4V8F4</accession>
<protein>
    <submittedName>
        <fullName evidence="1">Uncharacterized protein</fullName>
    </submittedName>
</protein>
<dbReference type="Proteomes" id="UP000186455">
    <property type="component" value="Unassembled WGS sequence"/>
</dbReference>
<gene>
    <name evidence="1" type="ORF">AB852_15625</name>
</gene>
<organism evidence="1 2">
    <name type="scientific">Streptomyces uncialis</name>
    <dbReference type="NCBI Taxonomy" id="1048205"/>
    <lineage>
        <taxon>Bacteria</taxon>
        <taxon>Bacillati</taxon>
        <taxon>Actinomycetota</taxon>
        <taxon>Actinomycetes</taxon>
        <taxon>Kitasatosporales</taxon>
        <taxon>Streptomycetaceae</taxon>
        <taxon>Streptomyces</taxon>
    </lineage>
</organism>
<keyword evidence="2" id="KW-1185">Reference proteome</keyword>
<proteinExistence type="predicted"/>
<name>A0A1Q4V8F4_9ACTN</name>
<dbReference type="STRING" id="1048205.AB852_15625"/>